<evidence type="ECO:0000313" key="3">
    <source>
        <dbReference type="Proteomes" id="UP000739538"/>
    </source>
</evidence>
<name>A0A956SF98_UNCEI</name>
<keyword evidence="1" id="KW-0472">Membrane</keyword>
<evidence type="ECO:0000313" key="2">
    <source>
        <dbReference type="EMBL" id="MCA9758450.1"/>
    </source>
</evidence>
<feature type="transmembrane region" description="Helical" evidence="1">
    <location>
        <begin position="241"/>
        <end position="264"/>
    </location>
</feature>
<keyword evidence="1" id="KW-0812">Transmembrane</keyword>
<dbReference type="AlphaFoldDB" id="A0A956SF98"/>
<organism evidence="2 3">
    <name type="scientific">Eiseniibacteriota bacterium</name>
    <dbReference type="NCBI Taxonomy" id="2212470"/>
    <lineage>
        <taxon>Bacteria</taxon>
        <taxon>Candidatus Eiseniibacteriota</taxon>
    </lineage>
</organism>
<reference evidence="2" key="1">
    <citation type="submission" date="2020-04" db="EMBL/GenBank/DDBJ databases">
        <authorList>
            <person name="Zhang T."/>
        </authorList>
    </citation>
    <scope>NUCLEOTIDE SEQUENCE</scope>
    <source>
        <strain evidence="2">HKST-UBA02</strain>
    </source>
</reference>
<dbReference type="Pfam" id="PF01944">
    <property type="entry name" value="SpoIIM"/>
    <property type="match status" value="1"/>
</dbReference>
<dbReference type="PANTHER" id="PTHR35337:SF1">
    <property type="entry name" value="SLR1478 PROTEIN"/>
    <property type="match status" value="1"/>
</dbReference>
<keyword evidence="1" id="KW-1133">Transmembrane helix</keyword>
<accession>A0A956SF98</accession>
<feature type="transmembrane region" description="Helical" evidence="1">
    <location>
        <begin position="276"/>
        <end position="294"/>
    </location>
</feature>
<dbReference type="EMBL" id="JAGQHS010000175">
    <property type="protein sequence ID" value="MCA9758450.1"/>
    <property type="molecule type" value="Genomic_DNA"/>
</dbReference>
<dbReference type="Proteomes" id="UP000739538">
    <property type="component" value="Unassembled WGS sequence"/>
</dbReference>
<proteinExistence type="predicted"/>
<comment type="caution">
    <text evidence="2">The sequence shown here is derived from an EMBL/GenBank/DDBJ whole genome shotgun (WGS) entry which is preliminary data.</text>
</comment>
<feature type="transmembrane region" description="Helical" evidence="1">
    <location>
        <begin position="306"/>
        <end position="324"/>
    </location>
</feature>
<feature type="transmembrane region" description="Helical" evidence="1">
    <location>
        <begin position="109"/>
        <end position="127"/>
    </location>
</feature>
<sequence>MTTPTLRSVQFRREREASWKELEALLARAESAGLARLGSDELVRLVELYRATGSSLSVARAISLDRNVLEYLERLTQRAYIVVYAPRRRFLGAIANFFARDFPRRIRGLRVHLAITIAVLVASVWMGERVVHSDPDRFYSFVSEEMAQGRGPHSEPAELLEILERKTDPSDDLSLFASVLLSHNAQIGLLSFGLGFLGGIPALVLVLTNGLGLGAFVAIHERTGIATEFWAWVLPHGVTELFAMCLCAAAGLAVGQTLLFPGAFRRWEALAHAGRNAATIVVGAVALFVVAAALEGFFRQLVTSLPVRFSVASLSLVLLVLYITRVGRMDDSASAEGGEGDR</sequence>
<gene>
    <name evidence="2" type="ORF">KDA27_21820</name>
</gene>
<feature type="transmembrane region" description="Helical" evidence="1">
    <location>
        <begin position="202"/>
        <end position="221"/>
    </location>
</feature>
<dbReference type="PANTHER" id="PTHR35337">
    <property type="entry name" value="SLR1478 PROTEIN"/>
    <property type="match status" value="1"/>
</dbReference>
<reference evidence="2" key="2">
    <citation type="journal article" date="2021" name="Microbiome">
        <title>Successional dynamics and alternative stable states in a saline activated sludge microbial community over 9 years.</title>
        <authorList>
            <person name="Wang Y."/>
            <person name="Ye J."/>
            <person name="Ju F."/>
            <person name="Liu L."/>
            <person name="Boyd J.A."/>
            <person name="Deng Y."/>
            <person name="Parks D.H."/>
            <person name="Jiang X."/>
            <person name="Yin X."/>
            <person name="Woodcroft B.J."/>
            <person name="Tyson G.W."/>
            <person name="Hugenholtz P."/>
            <person name="Polz M.F."/>
            <person name="Zhang T."/>
        </authorList>
    </citation>
    <scope>NUCLEOTIDE SEQUENCE</scope>
    <source>
        <strain evidence="2">HKST-UBA02</strain>
    </source>
</reference>
<dbReference type="InterPro" id="IPR002798">
    <property type="entry name" value="SpoIIM-like"/>
</dbReference>
<protein>
    <submittedName>
        <fullName evidence="2">Stage II sporulation protein M</fullName>
    </submittedName>
</protein>
<evidence type="ECO:0000256" key="1">
    <source>
        <dbReference type="SAM" id="Phobius"/>
    </source>
</evidence>